<evidence type="ECO:0000256" key="3">
    <source>
        <dbReference type="RuleBase" id="RU000363"/>
    </source>
</evidence>
<comment type="caution">
    <text evidence="4">The sequence shown here is derived from an EMBL/GenBank/DDBJ whole genome shotgun (WGS) entry which is preliminary data.</text>
</comment>
<dbReference type="PANTHER" id="PTHR44229">
    <property type="entry name" value="15-HYDROXYPROSTAGLANDIN DEHYDROGENASE [NAD(+)]"/>
    <property type="match status" value="1"/>
</dbReference>
<dbReference type="AlphaFoldDB" id="A0A9Q1I2B1"/>
<dbReference type="OrthoDB" id="37659at2759"/>
<dbReference type="PRINTS" id="PR00080">
    <property type="entry name" value="SDRFAMILY"/>
</dbReference>
<dbReference type="EMBL" id="JAFJMO010000005">
    <property type="protein sequence ID" value="KAJ8276756.1"/>
    <property type="molecule type" value="Genomic_DNA"/>
</dbReference>
<dbReference type="PRINTS" id="PR00081">
    <property type="entry name" value="GDHRDH"/>
</dbReference>
<dbReference type="PANTHER" id="PTHR44229:SF5">
    <property type="entry name" value="15-HYDROXYPROSTAGLANDIN DEHYDROGENASE [NAD(+)]"/>
    <property type="match status" value="1"/>
</dbReference>
<proteinExistence type="inferred from homology"/>
<evidence type="ECO:0000313" key="4">
    <source>
        <dbReference type="EMBL" id="KAJ8276756.1"/>
    </source>
</evidence>
<dbReference type="GO" id="GO:0016616">
    <property type="term" value="F:oxidoreductase activity, acting on the CH-OH group of donors, NAD or NADP as acceptor"/>
    <property type="evidence" value="ECO:0007669"/>
    <property type="project" value="TreeGrafter"/>
</dbReference>
<gene>
    <name evidence="4" type="ORF">COCON_G00085080</name>
</gene>
<protein>
    <recommendedName>
        <fullName evidence="6">15-hydroxyprostaglandin dehydrogenase [NAD(+)]</fullName>
    </recommendedName>
</protein>
<evidence type="ECO:0000256" key="2">
    <source>
        <dbReference type="ARBA" id="ARBA00023002"/>
    </source>
</evidence>
<comment type="similarity">
    <text evidence="1 3">Belongs to the short-chain dehydrogenases/reductases (SDR) family.</text>
</comment>
<dbReference type="PROSITE" id="PS00061">
    <property type="entry name" value="ADH_SHORT"/>
    <property type="match status" value="1"/>
</dbReference>
<dbReference type="Pfam" id="PF00106">
    <property type="entry name" value="adh_short"/>
    <property type="match status" value="1"/>
</dbReference>
<accession>A0A9Q1I2B1</accession>
<keyword evidence="2" id="KW-0560">Oxidoreductase</keyword>
<keyword evidence="5" id="KW-1185">Reference proteome</keyword>
<reference evidence="4" key="1">
    <citation type="journal article" date="2023" name="Science">
        <title>Genome structures resolve the early diversification of teleost fishes.</title>
        <authorList>
            <person name="Parey E."/>
            <person name="Louis A."/>
            <person name="Montfort J."/>
            <person name="Bouchez O."/>
            <person name="Roques C."/>
            <person name="Iampietro C."/>
            <person name="Lluch J."/>
            <person name="Castinel A."/>
            <person name="Donnadieu C."/>
            <person name="Desvignes T."/>
            <person name="Floi Bucao C."/>
            <person name="Jouanno E."/>
            <person name="Wen M."/>
            <person name="Mejri S."/>
            <person name="Dirks R."/>
            <person name="Jansen H."/>
            <person name="Henkel C."/>
            <person name="Chen W.J."/>
            <person name="Zahm M."/>
            <person name="Cabau C."/>
            <person name="Klopp C."/>
            <person name="Thompson A.W."/>
            <person name="Robinson-Rechavi M."/>
            <person name="Braasch I."/>
            <person name="Lecointre G."/>
            <person name="Bobe J."/>
            <person name="Postlethwait J.H."/>
            <person name="Berthelot C."/>
            <person name="Roest Crollius H."/>
            <person name="Guiguen Y."/>
        </authorList>
    </citation>
    <scope>NUCLEOTIDE SEQUENCE</scope>
    <source>
        <strain evidence="4">Concon-B</strain>
    </source>
</reference>
<dbReference type="Proteomes" id="UP001152803">
    <property type="component" value="Unassembled WGS sequence"/>
</dbReference>
<evidence type="ECO:0000313" key="5">
    <source>
        <dbReference type="Proteomes" id="UP001152803"/>
    </source>
</evidence>
<dbReference type="Gene3D" id="3.40.50.720">
    <property type="entry name" value="NAD(P)-binding Rossmann-like Domain"/>
    <property type="match status" value="1"/>
</dbReference>
<dbReference type="InterPro" id="IPR002347">
    <property type="entry name" value="SDR_fam"/>
</dbReference>
<dbReference type="GO" id="GO:0005737">
    <property type="term" value="C:cytoplasm"/>
    <property type="evidence" value="ECO:0007669"/>
    <property type="project" value="TreeGrafter"/>
</dbReference>
<dbReference type="InterPro" id="IPR020904">
    <property type="entry name" value="Sc_DH/Rdtase_CS"/>
</dbReference>
<dbReference type="SUPFAM" id="SSF51735">
    <property type="entry name" value="NAD(P)-binding Rossmann-fold domains"/>
    <property type="match status" value="1"/>
</dbReference>
<dbReference type="InterPro" id="IPR036291">
    <property type="entry name" value="NAD(P)-bd_dom_sf"/>
</dbReference>
<sequence>MLMVTLLLPTDAFQKTIERFGRIDIVSNNAGTVNEIYWKKMIEINLNAVIRGTFLALQHMKKDTGGEGGVIVNTASMAGLGPVMNSPVYTATKHGVVGFTRAVALASGLSGYGVRVNALCPGLVKTPLIDNVTNEMYGRFAHLSHFTDELKAGIIEVPVVAEKFLQLVTDESNNGAVMKITGDGATYMNFKDVLKNPLP</sequence>
<evidence type="ECO:0008006" key="6">
    <source>
        <dbReference type="Google" id="ProtNLM"/>
    </source>
</evidence>
<name>A0A9Q1I2B1_CONCO</name>
<evidence type="ECO:0000256" key="1">
    <source>
        <dbReference type="ARBA" id="ARBA00006484"/>
    </source>
</evidence>
<organism evidence="4 5">
    <name type="scientific">Conger conger</name>
    <name type="common">Conger eel</name>
    <name type="synonym">Muraena conger</name>
    <dbReference type="NCBI Taxonomy" id="82655"/>
    <lineage>
        <taxon>Eukaryota</taxon>
        <taxon>Metazoa</taxon>
        <taxon>Chordata</taxon>
        <taxon>Craniata</taxon>
        <taxon>Vertebrata</taxon>
        <taxon>Euteleostomi</taxon>
        <taxon>Actinopterygii</taxon>
        <taxon>Neopterygii</taxon>
        <taxon>Teleostei</taxon>
        <taxon>Anguilliformes</taxon>
        <taxon>Congridae</taxon>
        <taxon>Conger</taxon>
    </lineage>
</organism>